<keyword evidence="3" id="KW-1185">Reference proteome</keyword>
<dbReference type="EMBL" id="JAKCXM010000226">
    <property type="protein sequence ID" value="KAJ0398145.1"/>
    <property type="molecule type" value="Genomic_DNA"/>
</dbReference>
<gene>
    <name evidence="2" type="ORF">P43SY_004342</name>
</gene>
<proteinExistence type="predicted"/>
<dbReference type="Proteomes" id="UP001209570">
    <property type="component" value="Unassembled WGS sequence"/>
</dbReference>
<comment type="caution">
    <text evidence="2">The sequence shown here is derived from an EMBL/GenBank/DDBJ whole genome shotgun (WGS) entry which is preliminary data.</text>
</comment>
<dbReference type="AlphaFoldDB" id="A0AAD5LHD0"/>
<sequence>MSDMEEELIAQRDAAIAVTKELQRQLQQHREVVERTFERRALNAERLRFHAEEQLRRTQDEREWEATMCSRLLYMSLFCGMIGAIIGWCSGLLVFIVFQQPLAGFLMILPGMALGAGMGLAIAKVGAA</sequence>
<organism evidence="2 3">
    <name type="scientific">Pythium insidiosum</name>
    <name type="common">Pythiosis disease agent</name>
    <dbReference type="NCBI Taxonomy" id="114742"/>
    <lineage>
        <taxon>Eukaryota</taxon>
        <taxon>Sar</taxon>
        <taxon>Stramenopiles</taxon>
        <taxon>Oomycota</taxon>
        <taxon>Peronosporomycetes</taxon>
        <taxon>Pythiales</taxon>
        <taxon>Pythiaceae</taxon>
        <taxon>Pythium</taxon>
    </lineage>
</organism>
<evidence type="ECO:0000313" key="3">
    <source>
        <dbReference type="Proteomes" id="UP001209570"/>
    </source>
</evidence>
<accession>A0AAD5LHD0</accession>
<evidence type="ECO:0008006" key="4">
    <source>
        <dbReference type="Google" id="ProtNLM"/>
    </source>
</evidence>
<name>A0AAD5LHD0_PYTIN</name>
<evidence type="ECO:0000256" key="1">
    <source>
        <dbReference type="SAM" id="Phobius"/>
    </source>
</evidence>
<reference evidence="2" key="1">
    <citation type="submission" date="2021-12" db="EMBL/GenBank/DDBJ databases">
        <title>Prjna785345.</title>
        <authorList>
            <person name="Rujirawat T."/>
            <person name="Krajaejun T."/>
        </authorList>
    </citation>
    <scope>NUCLEOTIDE SEQUENCE</scope>
    <source>
        <strain evidence="2">Pi057C3</strain>
    </source>
</reference>
<keyword evidence="1" id="KW-0472">Membrane</keyword>
<evidence type="ECO:0000313" key="2">
    <source>
        <dbReference type="EMBL" id="KAJ0398145.1"/>
    </source>
</evidence>
<feature type="transmembrane region" description="Helical" evidence="1">
    <location>
        <begin position="72"/>
        <end position="96"/>
    </location>
</feature>
<keyword evidence="1" id="KW-1133">Transmembrane helix</keyword>
<feature type="transmembrane region" description="Helical" evidence="1">
    <location>
        <begin position="102"/>
        <end position="123"/>
    </location>
</feature>
<keyword evidence="1" id="KW-0812">Transmembrane</keyword>
<protein>
    <recommendedName>
        <fullName evidence="4">Transmembrane protein</fullName>
    </recommendedName>
</protein>